<dbReference type="EMBL" id="DSVQ01000006">
    <property type="protein sequence ID" value="HGT38290.1"/>
    <property type="molecule type" value="Genomic_DNA"/>
</dbReference>
<protein>
    <submittedName>
        <fullName evidence="1">Uncharacterized protein</fullName>
    </submittedName>
</protein>
<dbReference type="AlphaFoldDB" id="A0A7C4QTV9"/>
<name>A0A7C4QTV9_9PLAN</name>
<reference evidence="1" key="1">
    <citation type="journal article" date="2020" name="mSystems">
        <title>Genome- and Community-Level Interaction Insights into Carbon Utilization and Element Cycling Functions of Hydrothermarchaeota in Hydrothermal Sediment.</title>
        <authorList>
            <person name="Zhou Z."/>
            <person name="Liu Y."/>
            <person name="Xu W."/>
            <person name="Pan J."/>
            <person name="Luo Z.H."/>
            <person name="Li M."/>
        </authorList>
    </citation>
    <scope>NUCLEOTIDE SEQUENCE [LARGE SCALE GENOMIC DNA]</scope>
    <source>
        <strain evidence="1">SpSt-508</strain>
    </source>
</reference>
<comment type="caution">
    <text evidence="1">The sequence shown here is derived from an EMBL/GenBank/DDBJ whole genome shotgun (WGS) entry which is preliminary data.</text>
</comment>
<organism evidence="1">
    <name type="scientific">Schlesneria paludicola</name>
    <dbReference type="NCBI Taxonomy" id="360056"/>
    <lineage>
        <taxon>Bacteria</taxon>
        <taxon>Pseudomonadati</taxon>
        <taxon>Planctomycetota</taxon>
        <taxon>Planctomycetia</taxon>
        <taxon>Planctomycetales</taxon>
        <taxon>Planctomycetaceae</taxon>
        <taxon>Schlesneria</taxon>
    </lineage>
</organism>
<gene>
    <name evidence="1" type="ORF">ENS64_03360</name>
</gene>
<evidence type="ECO:0000313" key="1">
    <source>
        <dbReference type="EMBL" id="HGT38290.1"/>
    </source>
</evidence>
<proteinExistence type="predicted"/>
<dbReference type="Gene3D" id="2.60.120.380">
    <property type="match status" value="2"/>
</dbReference>
<accession>A0A7C4QTV9</accession>
<sequence>MIADHRMIVRLALAAGCLLFAVAVEADLPSPRLDQLTPVGGAAGSVVEVVLTGNDLDGGETLLCGHPGLRGEFIKAENPNRLHFRLHTAPDVPKGTYDVAVVGRFGVSNPRLWHVAHGLEDVSEVEPNNTRAQAQSVPINAAISGQADGNNQDVFRFVGKPGQRILIDCLSARLETEMDALLVVTGPQGQQIASNSDYFGRDPLVDFVVTADGDYFVEVRDLTYRGGYPYRLLIHDRPQVEHVFPRAVTVGQSATLTAYGRNLGGSPGAWRIGELPLEEKSFPYLPPVDLLAMGGFRFREHPLQHSVLPTAATCTLVGEQFLALDADPVTVVLSEGPTGVEQEPNDTREQPQPLTVPAMISARFDRPRDADWYVFETDETGGAYGFDVYAERIAGRCDPYLFLYDEQGNRIFELDDYGHRVNAFDGHLRDPSGQTNLPGKKQFRVLVQDRYQRGGARYQYVLNVRKAKSDFFAASIHSSPTLASTTVWQGGAASLDVVLHHVDGGNQFPVTITAEQLPPGLHVTPTVIGADNRGSVVFWAEEQATPWTGAIRLWATSKHGDRELRREVRPYTRAHQQVGSRPMREQWLAVRERAPFGLRMEPERLSVEAGQKADVRLILARYWPDFTGAVDYQPLNWPGQFQLGNGTIAAGQTEASLSVTVQPGTRPGEYTLSVLGQAQVPFHKDPNEKNRPNTLVAMPARPVTITVIPAEKR</sequence>